<dbReference type="EMBL" id="CP043494">
    <property type="protein sequence ID" value="WNG52625.1"/>
    <property type="molecule type" value="Genomic_DNA"/>
</dbReference>
<evidence type="ECO:0000313" key="2">
    <source>
        <dbReference type="Proteomes" id="UP001611383"/>
    </source>
</evidence>
<evidence type="ECO:0000313" key="1">
    <source>
        <dbReference type="EMBL" id="WNG52625.1"/>
    </source>
</evidence>
<proteinExistence type="predicted"/>
<protein>
    <recommendedName>
        <fullName evidence="3">Lipoprotein</fullName>
    </recommendedName>
</protein>
<gene>
    <name evidence="1" type="ORF">F0U60_27700</name>
</gene>
<sequence>MRNPSCYTTAPGEEPVLPWVSRAVETARTLSTLKEFLEEADLRLVENLLIECAKEADFQVNEREYGEGRTPDDAECDRVVGYDEKGKKVTRAMELGTMKHAVAFACVRQRLLTRFPENISIEPRYAPPGPTPGQSVLTDQWTGSLKPDIVLHFARNPTRIQCIFDFKFPCTLVSKSNPLGPKTSDVRAQLEKYDKLGGNCPSGIVTPQLGVNHE</sequence>
<name>A0ABY9XB56_9BACT</name>
<organism evidence="1 2">
    <name type="scientific">Archangium minus</name>
    <dbReference type="NCBI Taxonomy" id="83450"/>
    <lineage>
        <taxon>Bacteria</taxon>
        <taxon>Pseudomonadati</taxon>
        <taxon>Myxococcota</taxon>
        <taxon>Myxococcia</taxon>
        <taxon>Myxococcales</taxon>
        <taxon>Cystobacterineae</taxon>
        <taxon>Archangiaceae</taxon>
        <taxon>Archangium</taxon>
    </lineage>
</organism>
<reference evidence="1 2" key="1">
    <citation type="submission" date="2019-08" db="EMBL/GenBank/DDBJ databases">
        <title>Archangium and Cystobacter genomes.</title>
        <authorList>
            <person name="Chen I.-C.K."/>
            <person name="Wielgoss S."/>
        </authorList>
    </citation>
    <scope>NUCLEOTIDE SEQUENCE [LARGE SCALE GENOMIC DNA]</scope>
    <source>
        <strain evidence="1 2">Cbm 6</strain>
    </source>
</reference>
<keyword evidence="2" id="KW-1185">Reference proteome</keyword>
<dbReference type="Proteomes" id="UP001611383">
    <property type="component" value="Chromosome"/>
</dbReference>
<accession>A0ABY9XB56</accession>
<evidence type="ECO:0008006" key="3">
    <source>
        <dbReference type="Google" id="ProtNLM"/>
    </source>
</evidence>